<evidence type="ECO:0000256" key="9">
    <source>
        <dbReference type="ARBA" id="ARBA00023136"/>
    </source>
</evidence>
<dbReference type="RefSeq" id="WP_283414378.1">
    <property type="nucleotide sequence ID" value="NZ_FXUA01000008.1"/>
</dbReference>
<dbReference type="PANTHER" id="PTHR33446">
    <property type="entry name" value="PROTEIN TONB-RELATED"/>
    <property type="match status" value="1"/>
</dbReference>
<evidence type="ECO:0000256" key="7">
    <source>
        <dbReference type="ARBA" id="ARBA00022927"/>
    </source>
</evidence>
<evidence type="ECO:0000256" key="3">
    <source>
        <dbReference type="ARBA" id="ARBA00022448"/>
    </source>
</evidence>
<dbReference type="InterPro" id="IPR037682">
    <property type="entry name" value="TonB_C"/>
</dbReference>
<keyword evidence="6" id="KW-0812">Transmembrane</keyword>
<reference evidence="11 12" key="1">
    <citation type="submission" date="2017-05" db="EMBL/GenBank/DDBJ databases">
        <authorList>
            <person name="Varghese N."/>
            <person name="Submissions S."/>
        </authorList>
    </citation>
    <scope>NUCLEOTIDE SEQUENCE [LARGE SCALE GENOMIC DNA]</scope>
    <source>
        <strain evidence="11 12">DSM 15360</strain>
    </source>
</reference>
<comment type="caution">
    <text evidence="11">The sequence shown here is derived from an EMBL/GenBank/DDBJ whole genome shotgun (WGS) entry which is preliminary data.</text>
</comment>
<dbReference type="Gene3D" id="3.30.1150.10">
    <property type="match status" value="1"/>
</dbReference>
<keyword evidence="12" id="KW-1185">Reference proteome</keyword>
<evidence type="ECO:0000256" key="2">
    <source>
        <dbReference type="ARBA" id="ARBA00006555"/>
    </source>
</evidence>
<dbReference type="Proteomes" id="UP001157915">
    <property type="component" value="Unassembled WGS sequence"/>
</dbReference>
<dbReference type="PANTHER" id="PTHR33446:SF2">
    <property type="entry name" value="PROTEIN TONB"/>
    <property type="match status" value="1"/>
</dbReference>
<dbReference type="InterPro" id="IPR006260">
    <property type="entry name" value="TonB/TolA_C"/>
</dbReference>
<dbReference type="EMBL" id="FXUA01000008">
    <property type="protein sequence ID" value="SMP33142.1"/>
    <property type="molecule type" value="Genomic_DNA"/>
</dbReference>
<evidence type="ECO:0000259" key="10">
    <source>
        <dbReference type="PROSITE" id="PS52015"/>
    </source>
</evidence>
<dbReference type="Pfam" id="PF03544">
    <property type="entry name" value="TonB_C"/>
    <property type="match status" value="1"/>
</dbReference>
<proteinExistence type="inferred from homology"/>
<comment type="subcellular location">
    <subcellularLocation>
        <location evidence="1">Cell inner membrane</location>
        <topology evidence="1">Single-pass membrane protein</topology>
        <orientation evidence="1">Periplasmic side</orientation>
    </subcellularLocation>
</comment>
<dbReference type="PROSITE" id="PS52015">
    <property type="entry name" value="TONB_CTD"/>
    <property type="match status" value="1"/>
</dbReference>
<evidence type="ECO:0000256" key="4">
    <source>
        <dbReference type="ARBA" id="ARBA00022475"/>
    </source>
</evidence>
<keyword evidence="9" id="KW-0472">Membrane</keyword>
<evidence type="ECO:0000256" key="5">
    <source>
        <dbReference type="ARBA" id="ARBA00022519"/>
    </source>
</evidence>
<keyword evidence="4" id="KW-1003">Cell membrane</keyword>
<feature type="domain" description="TonB C-terminal" evidence="10">
    <location>
        <begin position="48"/>
        <end position="138"/>
    </location>
</feature>
<evidence type="ECO:0000313" key="12">
    <source>
        <dbReference type="Proteomes" id="UP001157915"/>
    </source>
</evidence>
<dbReference type="InterPro" id="IPR051045">
    <property type="entry name" value="TonB-dependent_transducer"/>
</dbReference>
<evidence type="ECO:0000256" key="1">
    <source>
        <dbReference type="ARBA" id="ARBA00004383"/>
    </source>
</evidence>
<protein>
    <submittedName>
        <fullName evidence="11">TonB family C-terminal domain-containing protein</fullName>
    </submittedName>
</protein>
<evidence type="ECO:0000256" key="8">
    <source>
        <dbReference type="ARBA" id="ARBA00022989"/>
    </source>
</evidence>
<accession>A0ABY1PI38</accession>
<evidence type="ECO:0000313" key="11">
    <source>
        <dbReference type="EMBL" id="SMP33142.1"/>
    </source>
</evidence>
<name>A0ABY1PI38_9BACT</name>
<sequence>MKRTTHNFPQKVISILSIFLLLLVFLPIQLAQAQTEEEKNDIMPIPPGGIQGWYSYLGENLKYPESAKEKGVEGVVIVELLVKTDGSIDNVSVVRGIGGGCDEEAMRVIQKSSNWTPGEKDGKPVNTVMKIPIKFALS</sequence>
<dbReference type="NCBIfam" id="TIGR01352">
    <property type="entry name" value="tonB_Cterm"/>
    <property type="match status" value="1"/>
</dbReference>
<keyword evidence="3" id="KW-0813">Transport</keyword>
<gene>
    <name evidence="11" type="ORF">SAMN06265367_108120</name>
</gene>
<keyword evidence="5" id="KW-0997">Cell inner membrane</keyword>
<comment type="similarity">
    <text evidence="2">Belongs to the TonB family.</text>
</comment>
<keyword evidence="7" id="KW-0653">Protein transport</keyword>
<dbReference type="SUPFAM" id="SSF74653">
    <property type="entry name" value="TolA/TonB C-terminal domain"/>
    <property type="match status" value="1"/>
</dbReference>
<evidence type="ECO:0000256" key="6">
    <source>
        <dbReference type="ARBA" id="ARBA00022692"/>
    </source>
</evidence>
<organism evidence="11 12">
    <name type="scientific">Algoriphagus winogradskyi</name>
    <dbReference type="NCBI Taxonomy" id="237017"/>
    <lineage>
        <taxon>Bacteria</taxon>
        <taxon>Pseudomonadati</taxon>
        <taxon>Bacteroidota</taxon>
        <taxon>Cytophagia</taxon>
        <taxon>Cytophagales</taxon>
        <taxon>Cyclobacteriaceae</taxon>
        <taxon>Algoriphagus</taxon>
    </lineage>
</organism>
<keyword evidence="8" id="KW-1133">Transmembrane helix</keyword>